<evidence type="ECO:0000313" key="2">
    <source>
        <dbReference type="Proteomes" id="UP000014570"/>
    </source>
</evidence>
<name>A0AAV3JEE2_LEPBO</name>
<gene>
    <name evidence="1" type="ORF">LEP1GSC103_0282</name>
</gene>
<proteinExistence type="predicted"/>
<comment type="caution">
    <text evidence="1">The sequence shown here is derived from an EMBL/GenBank/DDBJ whole genome shotgun (WGS) entry which is preliminary data.</text>
</comment>
<reference evidence="1 2" key="1">
    <citation type="submission" date="2013-04" db="EMBL/GenBank/DDBJ databases">
        <authorList>
            <person name="Harkins D.M."/>
            <person name="Durkin A.S."/>
            <person name="Brinkac L.M."/>
            <person name="Haft D.H."/>
            <person name="Selengut J.D."/>
            <person name="Sanka R."/>
            <person name="DePew J."/>
            <person name="Purushe J."/>
            <person name="Chanthongthip A."/>
            <person name="Lattana O."/>
            <person name="Phetsouvanh R."/>
            <person name="Newton P.N."/>
            <person name="Vinetz J.M."/>
            <person name="Sutton G.G."/>
            <person name="Nierman W.C."/>
            <person name="Fouts D.E."/>
        </authorList>
    </citation>
    <scope>NUCLEOTIDE SEQUENCE [LARGE SCALE GENOMIC DNA]</scope>
    <source>
        <strain evidence="1 2">UI 09931</strain>
    </source>
</reference>
<evidence type="ECO:0000313" key="1">
    <source>
        <dbReference type="EMBL" id="EPG58892.1"/>
    </source>
</evidence>
<organism evidence="1 2">
    <name type="scientific">Leptospira borgpetersenii serovar Javanica str. UI 09931</name>
    <dbReference type="NCBI Taxonomy" id="1049767"/>
    <lineage>
        <taxon>Bacteria</taxon>
        <taxon>Pseudomonadati</taxon>
        <taxon>Spirochaetota</taxon>
        <taxon>Spirochaetia</taxon>
        <taxon>Leptospirales</taxon>
        <taxon>Leptospiraceae</taxon>
        <taxon>Leptospira</taxon>
    </lineage>
</organism>
<accession>A0AAV3JEE2</accession>
<dbReference type="EMBL" id="AHNP02000004">
    <property type="protein sequence ID" value="EPG58892.1"/>
    <property type="molecule type" value="Genomic_DNA"/>
</dbReference>
<sequence length="37" mass="4475">MTSIPWEYVMKPNVSSRLPLFFYLSHFDRIGLRCIRT</sequence>
<dbReference type="AlphaFoldDB" id="A0AAV3JEE2"/>
<protein>
    <submittedName>
        <fullName evidence="1">Uncharacterized protein</fullName>
    </submittedName>
</protein>
<dbReference type="Proteomes" id="UP000014570">
    <property type="component" value="Unassembled WGS sequence"/>
</dbReference>